<dbReference type="GO" id="GO:0000166">
    <property type="term" value="F:nucleotide binding"/>
    <property type="evidence" value="ECO:0007669"/>
    <property type="project" value="UniProtKB-KW"/>
</dbReference>
<dbReference type="EMBL" id="AY458649">
    <property type="protein sequence ID" value="AAR38369.1"/>
    <property type="molecule type" value="Genomic_DNA"/>
</dbReference>
<comment type="similarity">
    <text evidence="2">Belongs to the ferredoxin--NADP reductase type 1 family.</text>
</comment>
<dbReference type="Pfam" id="PF00175">
    <property type="entry name" value="NAD_binding_1"/>
    <property type="match status" value="1"/>
</dbReference>
<feature type="domain" description="FAD-binding FR-type" evidence="9">
    <location>
        <begin position="16"/>
        <end position="116"/>
    </location>
</feature>
<dbReference type="GO" id="GO:0042167">
    <property type="term" value="P:heme catabolic process"/>
    <property type="evidence" value="ECO:0007669"/>
    <property type="project" value="TreeGrafter"/>
</dbReference>
<dbReference type="PANTHER" id="PTHR47878:SF1">
    <property type="entry name" value="FLAVODOXIN_FERREDOXIN--NADP REDUCTASE"/>
    <property type="match status" value="1"/>
</dbReference>
<keyword evidence="6" id="KW-0274">FAD</keyword>
<reference evidence="10" key="2">
    <citation type="submission" date="2003-12" db="EMBL/GenBank/DDBJ databases">
        <title>Monterey Bay Coastal Ocean Microbial Observatory environmental clone sequencing.</title>
        <authorList>
            <person name="DeLong E.F."/>
        </authorList>
    </citation>
    <scope>NUCLEOTIDE SEQUENCE</scope>
</reference>
<dbReference type="GO" id="GO:0034599">
    <property type="term" value="P:cellular response to oxidative stress"/>
    <property type="evidence" value="ECO:0007669"/>
    <property type="project" value="TreeGrafter"/>
</dbReference>
<comment type="cofactor">
    <cofactor evidence="1">
        <name>FAD</name>
        <dbReference type="ChEBI" id="CHEBI:57692"/>
    </cofactor>
</comment>
<evidence type="ECO:0000256" key="3">
    <source>
        <dbReference type="ARBA" id="ARBA00013223"/>
    </source>
</evidence>
<dbReference type="InterPro" id="IPR033892">
    <property type="entry name" value="FNR_bac"/>
</dbReference>
<evidence type="ECO:0000256" key="1">
    <source>
        <dbReference type="ARBA" id="ARBA00001974"/>
    </source>
</evidence>
<organism evidence="10">
    <name type="scientific">uncultured marine bacterium 582</name>
    <dbReference type="NCBI Taxonomy" id="257402"/>
    <lineage>
        <taxon>Bacteria</taxon>
        <taxon>environmental samples</taxon>
    </lineage>
</organism>
<dbReference type="InterPro" id="IPR001433">
    <property type="entry name" value="OxRdtase_FAD/NAD-bd"/>
</dbReference>
<evidence type="ECO:0000256" key="2">
    <source>
        <dbReference type="ARBA" id="ARBA00008312"/>
    </source>
</evidence>
<dbReference type="InterPro" id="IPR039261">
    <property type="entry name" value="FNR_nucleotide-bd"/>
</dbReference>
<reference evidence="10" key="1">
    <citation type="submission" date="2003-11" db="EMBL/GenBank/DDBJ databases">
        <authorList>
            <person name="Heidelberg J.F."/>
            <person name="Eisen J.A."/>
            <person name="Nelson W.C."/>
            <person name="DeLong E.F."/>
        </authorList>
    </citation>
    <scope>NUCLEOTIDE SEQUENCE</scope>
</reference>
<proteinExistence type="inferred from homology"/>
<dbReference type="InterPro" id="IPR008333">
    <property type="entry name" value="Cbr1-like_FAD-bd_dom"/>
</dbReference>
<evidence type="ECO:0000256" key="8">
    <source>
        <dbReference type="ARBA" id="ARBA00023002"/>
    </source>
</evidence>
<gene>
    <name evidence="10" type="ORF">MBMO_EBAC080-L028H02.31</name>
</gene>
<evidence type="ECO:0000259" key="9">
    <source>
        <dbReference type="PROSITE" id="PS51384"/>
    </source>
</evidence>
<dbReference type="Pfam" id="PF00970">
    <property type="entry name" value="FAD_binding_6"/>
    <property type="match status" value="1"/>
</dbReference>
<dbReference type="PANTHER" id="PTHR47878">
    <property type="entry name" value="OXIDOREDUCTASE FAD/NAD(P)-BINDING DOMAIN PROTEIN"/>
    <property type="match status" value="1"/>
</dbReference>
<keyword evidence="7" id="KW-0521">NADP</keyword>
<name>Q6SF53_9BACT</name>
<dbReference type="AlphaFoldDB" id="Q6SF53"/>
<keyword evidence="8" id="KW-0560">Oxidoreductase</keyword>
<dbReference type="Gene3D" id="3.40.50.80">
    <property type="entry name" value="Nucleotide-binding domain of ferredoxin-NADP reductase (FNR) module"/>
    <property type="match status" value="1"/>
</dbReference>
<dbReference type="InterPro" id="IPR017927">
    <property type="entry name" value="FAD-bd_FR_type"/>
</dbReference>
<dbReference type="SUPFAM" id="SSF63380">
    <property type="entry name" value="Riboflavin synthase domain-like"/>
    <property type="match status" value="1"/>
</dbReference>
<evidence type="ECO:0000256" key="5">
    <source>
        <dbReference type="ARBA" id="ARBA00022741"/>
    </source>
</evidence>
<dbReference type="InterPro" id="IPR051930">
    <property type="entry name" value="FNR_type-1"/>
</dbReference>
<dbReference type="SUPFAM" id="SSF52343">
    <property type="entry name" value="Ferredoxin reductase-like, C-terminal NADP-linked domain"/>
    <property type="match status" value="1"/>
</dbReference>
<dbReference type="PROSITE" id="PS51384">
    <property type="entry name" value="FAD_FR"/>
    <property type="match status" value="1"/>
</dbReference>
<evidence type="ECO:0000256" key="7">
    <source>
        <dbReference type="ARBA" id="ARBA00022857"/>
    </source>
</evidence>
<accession>Q6SF53</accession>
<keyword evidence="5" id="KW-0547">Nucleotide-binding</keyword>
<dbReference type="EC" id="1.18.1.2" evidence="3"/>
<keyword evidence="4" id="KW-0285">Flavoprotein</keyword>
<dbReference type="CDD" id="cd06195">
    <property type="entry name" value="FNR1"/>
    <property type="match status" value="1"/>
</dbReference>
<protein>
    <recommendedName>
        <fullName evidence="3">ferredoxin--NADP(+) reductase</fullName>
        <ecNumber evidence="3">1.18.1.2</ecNumber>
    </recommendedName>
</protein>
<evidence type="ECO:0000256" key="4">
    <source>
        <dbReference type="ARBA" id="ARBA00022630"/>
    </source>
</evidence>
<dbReference type="InterPro" id="IPR017938">
    <property type="entry name" value="Riboflavin_synthase-like_b-brl"/>
</dbReference>
<evidence type="ECO:0000313" key="10">
    <source>
        <dbReference type="EMBL" id="AAR38369.1"/>
    </source>
</evidence>
<evidence type="ECO:0000256" key="6">
    <source>
        <dbReference type="ARBA" id="ARBA00022827"/>
    </source>
</evidence>
<dbReference type="GO" id="GO:0004324">
    <property type="term" value="F:ferredoxin-NADP+ reductase activity"/>
    <property type="evidence" value="ECO:0007669"/>
    <property type="project" value="UniProtKB-EC"/>
</dbReference>
<dbReference type="Gene3D" id="2.40.30.10">
    <property type="entry name" value="Translation factors"/>
    <property type="match status" value="1"/>
</dbReference>
<sequence length="270" mass="30117">MSVKVEKAPEKFEIPKGLFVETVTSVQHYTESLFKFRITRPASFRFRSGEFVMIGLPNAEKPVFRAYSIASPSWDEEIEFYSIKVPDGPLTQHLQKVRAGDSILMRKKPTGTLVNDALLPGKRLYMFATGTGIAPFASLIRDPDTYEKFDQLILCHTCRQVAELRYGHELVAALKDDPLVGDLAVQRLIHYTTATREDFPFQGRQTDLMASGKLFDDLGLPPLSVADDRAMICGSMDMLRDTKAALEGFGLQEGSNSKPATFVVERAFVG</sequence>